<dbReference type="SUPFAM" id="SSF55021">
    <property type="entry name" value="ACT-like"/>
    <property type="match status" value="1"/>
</dbReference>
<dbReference type="InterPro" id="IPR002912">
    <property type="entry name" value="ACT_dom"/>
</dbReference>
<evidence type="ECO:0000256" key="1">
    <source>
        <dbReference type="ARBA" id="ARBA00001954"/>
    </source>
</evidence>
<feature type="binding site" evidence="11">
    <location>
        <position position="325"/>
    </location>
    <ligand>
        <name>Fe cation</name>
        <dbReference type="ChEBI" id="CHEBI:24875"/>
    </ligand>
</feature>
<dbReference type="PIRSF" id="PIRSF000336">
    <property type="entry name" value="TH"/>
    <property type="match status" value="1"/>
</dbReference>
<evidence type="ECO:0000313" key="16">
    <source>
        <dbReference type="Proteomes" id="UP000694548"/>
    </source>
</evidence>
<dbReference type="InterPro" id="IPR018301">
    <property type="entry name" value="ArAA_hydroxylase_Fe/CU_BS"/>
</dbReference>
<dbReference type="Gene3D" id="1.10.800.10">
    <property type="entry name" value="Aromatic amino acid hydroxylase"/>
    <property type="match status" value="1"/>
</dbReference>
<comment type="similarity">
    <text evidence="3">Belongs to the biopterin-dependent aromatic amino acid hydroxylase family.</text>
</comment>
<dbReference type="PROSITE" id="PS51671">
    <property type="entry name" value="ACT"/>
    <property type="match status" value="1"/>
</dbReference>
<dbReference type="CDD" id="cd03347">
    <property type="entry name" value="eu_PheOH"/>
    <property type="match status" value="1"/>
</dbReference>
<proteinExistence type="inferred from homology"/>
<protein>
    <recommendedName>
        <fullName evidence="4">phenylalanine 4-monooxygenase</fullName>
        <ecNumber evidence="4">1.14.16.1</ecNumber>
    </recommendedName>
    <alternativeName>
        <fullName evidence="10">Phe-4-monooxygenase</fullName>
    </alternativeName>
</protein>
<dbReference type="Pfam" id="PF00351">
    <property type="entry name" value="Biopterin_H"/>
    <property type="match status" value="1"/>
</dbReference>
<keyword evidence="16" id="KW-1185">Reference proteome</keyword>
<comment type="cofactor">
    <cofactor evidence="1 12">
        <name>Fe(2+)</name>
        <dbReference type="ChEBI" id="CHEBI:29033"/>
    </cofactor>
</comment>
<dbReference type="Proteomes" id="UP000694548">
    <property type="component" value="Chromosome sgr01"/>
</dbReference>
<keyword evidence="5 11" id="KW-0479">Metal-binding</keyword>
<organism evidence="15 16">
    <name type="scientific">Nothobranchius furzeri</name>
    <name type="common">Turquoise killifish</name>
    <dbReference type="NCBI Taxonomy" id="105023"/>
    <lineage>
        <taxon>Eukaryota</taxon>
        <taxon>Metazoa</taxon>
        <taxon>Chordata</taxon>
        <taxon>Craniata</taxon>
        <taxon>Vertebrata</taxon>
        <taxon>Euteleostomi</taxon>
        <taxon>Actinopterygii</taxon>
        <taxon>Neopterygii</taxon>
        <taxon>Teleostei</taxon>
        <taxon>Neoteleostei</taxon>
        <taxon>Acanthomorphata</taxon>
        <taxon>Ovalentaria</taxon>
        <taxon>Atherinomorphae</taxon>
        <taxon>Cyprinodontiformes</taxon>
        <taxon>Nothobranchiidae</taxon>
        <taxon>Nothobranchius</taxon>
    </lineage>
</organism>
<evidence type="ECO:0000256" key="3">
    <source>
        <dbReference type="ARBA" id="ARBA00009712"/>
    </source>
</evidence>
<feature type="domain" description="Biopterin-dependent aromatic amino acid hydroxylase family profile" evidence="13">
    <location>
        <begin position="99"/>
        <end position="447"/>
    </location>
</feature>
<dbReference type="InterPro" id="IPR001273">
    <property type="entry name" value="ArAA_hydroxylase"/>
</dbReference>
<dbReference type="PROSITE" id="PS51410">
    <property type="entry name" value="BH4_AAA_HYDROXYL_2"/>
    <property type="match status" value="1"/>
</dbReference>
<feature type="binding site" evidence="11">
    <location>
        <position position="285"/>
    </location>
    <ligand>
        <name>Fe cation</name>
        <dbReference type="ChEBI" id="CHEBI:24875"/>
    </ligand>
</feature>
<evidence type="ECO:0000256" key="4">
    <source>
        <dbReference type="ARBA" id="ARBA00011995"/>
    </source>
</evidence>
<evidence type="ECO:0000256" key="5">
    <source>
        <dbReference type="ARBA" id="ARBA00022723"/>
    </source>
</evidence>
<keyword evidence="8" id="KW-0503">Monooxygenase</keyword>
<keyword evidence="7 11" id="KW-0408">Iron</keyword>
<feature type="binding site" evidence="11">
    <location>
        <position position="280"/>
    </location>
    <ligand>
        <name>Fe cation</name>
        <dbReference type="ChEBI" id="CHEBI:24875"/>
    </ligand>
</feature>
<dbReference type="PROSITE" id="PS00367">
    <property type="entry name" value="BH4_AAA_HYDROXYL_1"/>
    <property type="match status" value="1"/>
</dbReference>
<dbReference type="InterPro" id="IPR019773">
    <property type="entry name" value="Tyrosine_3-monooxygenase-like"/>
</dbReference>
<dbReference type="PANTHER" id="PTHR11473:SF24">
    <property type="entry name" value="PHENYLALANINE-4-HYDROXYLASE"/>
    <property type="match status" value="1"/>
</dbReference>
<gene>
    <name evidence="15" type="primary">PAH</name>
</gene>
<dbReference type="GO" id="GO:0006559">
    <property type="term" value="P:L-phenylalanine catabolic process"/>
    <property type="evidence" value="ECO:0007669"/>
    <property type="project" value="UniProtKB-UniPathway"/>
</dbReference>
<evidence type="ECO:0000256" key="12">
    <source>
        <dbReference type="PIRSR" id="PIRSR601273-2"/>
    </source>
</evidence>
<dbReference type="Ensembl" id="ENSNFUT00015052710.1">
    <property type="protein sequence ID" value="ENSNFUP00015050537.1"/>
    <property type="gene ID" value="ENSNFUG00015023683.1"/>
</dbReference>
<accession>A0A8C6PXE7</accession>
<dbReference type="InterPro" id="IPR019774">
    <property type="entry name" value="Aromatic-AA_hydroxylase_C"/>
</dbReference>
<sequence length="470" mass="53468">KSWVNLYRSNCLKGSYLEEETNKKSEVISCIFSLKEEVGALAKALKLFEENGINLTHIESRPSRMNKEEYEFFISVDPSCAQALDEVIEGLRTQISGHVHELSRNKQKDTGCQRPRGLDSAQDFLSLIGLSSNVAFLHVCAQGFTDPVYRSRRKEFADIAYNYRHGQAIPRVEYTEEEKATWGTVFKELKTLYPTHACREHNRVFPLLEKYCGYRPDNIPQLEDVSRFLQSCTGFRLRPVAGLLSSRDFLAGLAFRVFHSTQYIRHGSKPTYTPEPDVCHELLGHVPLFADHSFAQFSQEIGLASLGAPDEYIEKLATVYWFTVEFGLCKQGSAIKAYGAGLLSSFGELKYCKTDTPKLQPFDPEKTSLQKYPITEYQPVYFVAESFEDAKEKVRKFAATIPRPFSVRYNPYTQSIEVLDNTQQLSNLAGCIHSMYHCNIAHPSAQNQNIFFTKVGLNSSIRSLDHHRSE</sequence>
<dbReference type="InterPro" id="IPR045865">
    <property type="entry name" value="ACT-like_dom_sf"/>
</dbReference>
<feature type="domain" description="ACT" evidence="14">
    <location>
        <begin position="29"/>
        <end position="107"/>
    </location>
</feature>
<dbReference type="UniPathway" id="UPA00139">
    <property type="reaction ID" value="UER00337"/>
</dbReference>
<evidence type="ECO:0000256" key="7">
    <source>
        <dbReference type="ARBA" id="ARBA00023004"/>
    </source>
</evidence>
<evidence type="ECO:0000256" key="10">
    <source>
        <dbReference type="ARBA" id="ARBA00029922"/>
    </source>
</evidence>
<keyword evidence="9" id="KW-0585">Phenylalanine catabolism</keyword>
<dbReference type="PRINTS" id="PR00372">
    <property type="entry name" value="FYWHYDRXLASE"/>
</dbReference>
<evidence type="ECO:0000259" key="14">
    <source>
        <dbReference type="PROSITE" id="PS51671"/>
    </source>
</evidence>
<dbReference type="AlphaFoldDB" id="A0A8C6PXE7"/>
<dbReference type="InterPro" id="IPR041912">
    <property type="entry name" value="Euk_PheOH_cat"/>
</dbReference>
<dbReference type="GO" id="GO:0046189">
    <property type="term" value="P:phenol-containing compound biosynthetic process"/>
    <property type="evidence" value="ECO:0007669"/>
    <property type="project" value="UniProtKB-ARBA"/>
</dbReference>
<comment type="pathway">
    <text evidence="2">Amino-acid degradation; L-phenylalanine degradation; acetoacetate and fumarate from L-phenylalanine: step 1/6.</text>
</comment>
<reference evidence="15" key="1">
    <citation type="submission" date="2014-08" db="EMBL/GenBank/DDBJ databases">
        <authorList>
            <person name="Senf B."/>
            <person name="Petzold A."/>
            <person name="Downie B.R."/>
            <person name="Koch P."/>
            <person name="Platzer M."/>
        </authorList>
    </citation>
    <scope>NUCLEOTIDE SEQUENCE [LARGE SCALE GENOMIC DNA]</scope>
    <source>
        <strain evidence="15">GRZ</strain>
    </source>
</reference>
<dbReference type="EC" id="1.14.16.1" evidence="4"/>
<dbReference type="FunFam" id="1.10.800.10:FF:000004">
    <property type="entry name" value="Tyrosine 3-monooxygenase"/>
    <property type="match status" value="1"/>
</dbReference>
<dbReference type="PANTHER" id="PTHR11473">
    <property type="entry name" value="AROMATIC AMINO ACID HYDROXYLASE"/>
    <property type="match status" value="1"/>
</dbReference>
<name>A0A8C6PXE7_NOTFU</name>
<evidence type="ECO:0000256" key="11">
    <source>
        <dbReference type="PIRSR" id="PIRSR000336-1"/>
    </source>
</evidence>
<dbReference type="Pfam" id="PF01842">
    <property type="entry name" value="ACT"/>
    <property type="match status" value="1"/>
</dbReference>
<evidence type="ECO:0000256" key="9">
    <source>
        <dbReference type="ARBA" id="ARBA00023232"/>
    </source>
</evidence>
<reference evidence="15" key="2">
    <citation type="submission" date="2025-08" db="UniProtKB">
        <authorList>
            <consortium name="Ensembl"/>
        </authorList>
    </citation>
    <scope>IDENTIFICATION</scope>
</reference>
<evidence type="ECO:0000256" key="8">
    <source>
        <dbReference type="ARBA" id="ARBA00023033"/>
    </source>
</evidence>
<dbReference type="SUPFAM" id="SSF56534">
    <property type="entry name" value="Aromatic aminoacid monoxygenases, catalytic and oligomerization domains"/>
    <property type="match status" value="1"/>
</dbReference>
<reference evidence="15" key="3">
    <citation type="submission" date="2025-09" db="UniProtKB">
        <authorList>
            <consortium name="Ensembl"/>
        </authorList>
    </citation>
    <scope>IDENTIFICATION</scope>
</reference>
<evidence type="ECO:0000259" key="13">
    <source>
        <dbReference type="PROSITE" id="PS51410"/>
    </source>
</evidence>
<evidence type="ECO:0000256" key="2">
    <source>
        <dbReference type="ARBA" id="ARBA00005088"/>
    </source>
</evidence>
<dbReference type="GO" id="GO:0004505">
    <property type="term" value="F:phenylalanine 4-monooxygenase activity"/>
    <property type="evidence" value="ECO:0007669"/>
    <property type="project" value="UniProtKB-EC"/>
</dbReference>
<evidence type="ECO:0000313" key="15">
    <source>
        <dbReference type="Ensembl" id="ENSNFUP00015050537.1"/>
    </source>
</evidence>
<keyword evidence="6" id="KW-0560">Oxidoreductase</keyword>
<dbReference type="CDD" id="cd04931">
    <property type="entry name" value="ACT_PAH"/>
    <property type="match status" value="1"/>
</dbReference>
<dbReference type="GO" id="GO:0005506">
    <property type="term" value="F:iron ion binding"/>
    <property type="evidence" value="ECO:0007669"/>
    <property type="project" value="InterPro"/>
</dbReference>
<dbReference type="InterPro" id="IPR036951">
    <property type="entry name" value="ArAA_hydroxylase_sf"/>
</dbReference>
<dbReference type="InterPro" id="IPR036329">
    <property type="entry name" value="Aro-AA_hydroxylase_C_sf"/>
</dbReference>
<evidence type="ECO:0000256" key="6">
    <source>
        <dbReference type="ARBA" id="ARBA00023002"/>
    </source>
</evidence>
<dbReference type="GeneTree" id="ENSGT00950000182885"/>